<gene>
    <name evidence="1" type="ORF">THITH_05910</name>
</gene>
<dbReference type="KEGG" id="tti:THITH_05910"/>
<protein>
    <submittedName>
        <fullName evidence="1">Uncharacterized protein</fullName>
    </submittedName>
</protein>
<sequence>MRERAAAGQTVLVVTASAELAVREALRLDRHGASPLAMTVGVGGRHCEPRRGVAVHAAAGSPRAFGPRDDGGG</sequence>
<dbReference type="STRING" id="713585.THITH_05910"/>
<dbReference type="AlphaFoldDB" id="W0DT00"/>
<dbReference type="HOGENOM" id="CLU_2703695_0_0_6"/>
<evidence type="ECO:0000313" key="1">
    <source>
        <dbReference type="EMBL" id="AHF00001.1"/>
    </source>
</evidence>
<organism evidence="1 2">
    <name type="scientific">Thioalkalivibrio paradoxus ARh 1</name>
    <dbReference type="NCBI Taxonomy" id="713585"/>
    <lineage>
        <taxon>Bacteria</taxon>
        <taxon>Pseudomonadati</taxon>
        <taxon>Pseudomonadota</taxon>
        <taxon>Gammaproteobacteria</taxon>
        <taxon>Chromatiales</taxon>
        <taxon>Ectothiorhodospiraceae</taxon>
        <taxon>Thioalkalivibrio</taxon>
    </lineage>
</organism>
<dbReference type="EMBL" id="CP007029">
    <property type="protein sequence ID" value="AHF00001.1"/>
    <property type="molecule type" value="Genomic_DNA"/>
</dbReference>
<keyword evidence="2" id="KW-1185">Reference proteome</keyword>
<dbReference type="Proteomes" id="UP000005289">
    <property type="component" value="Chromosome"/>
</dbReference>
<reference evidence="1 2" key="1">
    <citation type="submission" date="2013-12" db="EMBL/GenBank/DDBJ databases">
        <authorList>
            <consortium name="DOE Joint Genome Institute"/>
            <person name="Muyzer G."/>
            <person name="Huntemann M."/>
            <person name="Han J."/>
            <person name="Chen A."/>
            <person name="Kyrpides N."/>
            <person name="Mavromatis K."/>
            <person name="Markowitz V."/>
            <person name="Palaniappan K."/>
            <person name="Ivanova N."/>
            <person name="Schaumberg A."/>
            <person name="Pati A."/>
            <person name="Liolios K."/>
            <person name="Nordberg H.P."/>
            <person name="Cantor M.N."/>
            <person name="Hua S.X."/>
            <person name="Woyke T."/>
        </authorList>
    </citation>
    <scope>NUCLEOTIDE SEQUENCE [LARGE SCALE GENOMIC DNA]</scope>
    <source>
        <strain evidence="1 2">ARh 1</strain>
    </source>
</reference>
<accession>W0DT00</accession>
<name>W0DT00_9GAMM</name>
<proteinExistence type="predicted"/>
<evidence type="ECO:0000313" key="2">
    <source>
        <dbReference type="Proteomes" id="UP000005289"/>
    </source>
</evidence>